<dbReference type="RefSeq" id="WP_110389970.1">
    <property type="nucleotide sequence ID" value="NZ_DAOPYX010000017.1"/>
</dbReference>
<dbReference type="AlphaFoldDB" id="A0A318KXB5"/>
<dbReference type="InterPro" id="IPR009057">
    <property type="entry name" value="Homeodomain-like_sf"/>
</dbReference>
<reference evidence="7 8" key="1">
    <citation type="submission" date="2018-05" db="EMBL/GenBank/DDBJ databases">
        <title>Genomic Encyclopedia of Type Strains, Phase IV (KMG-IV): sequencing the most valuable type-strain genomes for metagenomic binning, comparative biology and taxonomic classification.</title>
        <authorList>
            <person name="Goeker M."/>
        </authorList>
    </citation>
    <scope>NUCLEOTIDE SEQUENCE [LARGE SCALE GENOMIC DNA]</scope>
    <source>
        <strain evidence="7 8">DSM 29661</strain>
    </source>
</reference>
<sequence length="214" mass="23848">MDSATKDTATRILDAAERLFVEHGFEATSLRTITQQAEVNLAAVNYHFGSKDALFQAVLVRRLAPLNQQCVAELDVLEKSGAPITVEGVLMTFIRPCLALSKDPNRGGAMFVRLLSRTFVENHRLIRDTLPQQYSEFVNRYSKAFSRVLPGLKLEELAWRLHLAFGLMFNAFAGNDVLKIFVKSDIVSARDPDTVVRHMIPFVIAGLTNPATQS</sequence>
<feature type="domain" description="HTH tetR-type" evidence="6">
    <location>
        <begin position="6"/>
        <end position="66"/>
    </location>
</feature>
<dbReference type="OrthoDB" id="2356263at2"/>
<accession>A0A318KXB5</accession>
<proteinExistence type="predicted"/>
<gene>
    <name evidence="7" type="ORF">DFR34_10447</name>
</gene>
<evidence type="ECO:0000256" key="1">
    <source>
        <dbReference type="ARBA" id="ARBA00022491"/>
    </source>
</evidence>
<dbReference type="SUPFAM" id="SSF46689">
    <property type="entry name" value="Homeodomain-like"/>
    <property type="match status" value="1"/>
</dbReference>
<feature type="DNA-binding region" description="H-T-H motif" evidence="5">
    <location>
        <begin position="29"/>
        <end position="48"/>
    </location>
</feature>
<keyword evidence="3 5" id="KW-0238">DNA-binding</keyword>
<keyword evidence="8" id="KW-1185">Reference proteome</keyword>
<dbReference type="PANTHER" id="PTHR30055:SF235">
    <property type="entry name" value="TRANSCRIPTIONAL REGULATORY PROTEIN"/>
    <property type="match status" value="1"/>
</dbReference>
<dbReference type="PRINTS" id="PR00455">
    <property type="entry name" value="HTHTETR"/>
</dbReference>
<dbReference type="GO" id="GO:0003700">
    <property type="term" value="F:DNA-binding transcription factor activity"/>
    <property type="evidence" value="ECO:0007669"/>
    <property type="project" value="TreeGrafter"/>
</dbReference>
<dbReference type="InterPro" id="IPR041586">
    <property type="entry name" value="PsrA_TetR_C"/>
</dbReference>
<comment type="caution">
    <text evidence="7">The sequence shown here is derived from an EMBL/GenBank/DDBJ whole genome shotgun (WGS) entry which is preliminary data.</text>
</comment>
<dbReference type="Pfam" id="PF00440">
    <property type="entry name" value="TetR_N"/>
    <property type="match status" value="1"/>
</dbReference>
<dbReference type="InterPro" id="IPR023772">
    <property type="entry name" value="DNA-bd_HTH_TetR-type_CS"/>
</dbReference>
<name>A0A318KXB5_9NEIS</name>
<evidence type="ECO:0000313" key="8">
    <source>
        <dbReference type="Proteomes" id="UP000247555"/>
    </source>
</evidence>
<dbReference type="InterPro" id="IPR001647">
    <property type="entry name" value="HTH_TetR"/>
</dbReference>
<evidence type="ECO:0000313" key="7">
    <source>
        <dbReference type="EMBL" id="PXX80276.1"/>
    </source>
</evidence>
<dbReference type="Proteomes" id="UP000247555">
    <property type="component" value="Unassembled WGS sequence"/>
</dbReference>
<dbReference type="PROSITE" id="PS01081">
    <property type="entry name" value="HTH_TETR_1"/>
    <property type="match status" value="1"/>
</dbReference>
<dbReference type="Pfam" id="PF17939">
    <property type="entry name" value="TetR_C_30"/>
    <property type="match status" value="1"/>
</dbReference>
<keyword evidence="2" id="KW-0805">Transcription regulation</keyword>
<evidence type="ECO:0000259" key="6">
    <source>
        <dbReference type="PROSITE" id="PS50977"/>
    </source>
</evidence>
<dbReference type="EMBL" id="QJKI01000004">
    <property type="protein sequence ID" value="PXX80276.1"/>
    <property type="molecule type" value="Genomic_DNA"/>
</dbReference>
<dbReference type="PANTHER" id="PTHR30055">
    <property type="entry name" value="HTH-TYPE TRANSCRIPTIONAL REGULATOR RUTR"/>
    <property type="match status" value="1"/>
</dbReference>
<keyword evidence="4" id="KW-0804">Transcription</keyword>
<dbReference type="SUPFAM" id="SSF48498">
    <property type="entry name" value="Tetracyclin repressor-like, C-terminal domain"/>
    <property type="match status" value="1"/>
</dbReference>
<keyword evidence="1" id="KW-0678">Repressor</keyword>
<organism evidence="7 8">
    <name type="scientific">Rivihabitans pingtungensis</name>
    <dbReference type="NCBI Taxonomy" id="1054498"/>
    <lineage>
        <taxon>Bacteria</taxon>
        <taxon>Pseudomonadati</taxon>
        <taxon>Pseudomonadota</taxon>
        <taxon>Betaproteobacteria</taxon>
        <taxon>Neisseriales</taxon>
        <taxon>Aquaspirillaceae</taxon>
        <taxon>Rivihabitans</taxon>
    </lineage>
</organism>
<dbReference type="PROSITE" id="PS50977">
    <property type="entry name" value="HTH_TETR_2"/>
    <property type="match status" value="1"/>
</dbReference>
<evidence type="ECO:0000256" key="5">
    <source>
        <dbReference type="PROSITE-ProRule" id="PRU00335"/>
    </source>
</evidence>
<evidence type="ECO:0000256" key="2">
    <source>
        <dbReference type="ARBA" id="ARBA00023015"/>
    </source>
</evidence>
<protein>
    <submittedName>
        <fullName evidence="7">TetR family transcriptional regulator</fullName>
    </submittedName>
</protein>
<dbReference type="Gene3D" id="1.10.357.10">
    <property type="entry name" value="Tetracycline Repressor, domain 2"/>
    <property type="match status" value="1"/>
</dbReference>
<dbReference type="InterPro" id="IPR050109">
    <property type="entry name" value="HTH-type_TetR-like_transc_reg"/>
</dbReference>
<evidence type="ECO:0000256" key="3">
    <source>
        <dbReference type="ARBA" id="ARBA00023125"/>
    </source>
</evidence>
<dbReference type="GO" id="GO:0000976">
    <property type="term" value="F:transcription cis-regulatory region binding"/>
    <property type="evidence" value="ECO:0007669"/>
    <property type="project" value="TreeGrafter"/>
</dbReference>
<dbReference type="InterPro" id="IPR036271">
    <property type="entry name" value="Tet_transcr_reg_TetR-rel_C_sf"/>
</dbReference>
<evidence type="ECO:0000256" key="4">
    <source>
        <dbReference type="ARBA" id="ARBA00023163"/>
    </source>
</evidence>